<dbReference type="Pfam" id="PF08534">
    <property type="entry name" value="Redoxin"/>
    <property type="match status" value="1"/>
</dbReference>
<dbReference type="Proteomes" id="UP000243073">
    <property type="component" value="Unassembled WGS sequence"/>
</dbReference>
<dbReference type="PANTHER" id="PTHR42852:SF17">
    <property type="entry name" value="THIOREDOXIN-LIKE PROTEIN HI_1115"/>
    <property type="match status" value="1"/>
</dbReference>
<protein>
    <recommendedName>
        <fullName evidence="1">Thioredoxin domain-containing protein</fullName>
    </recommendedName>
</protein>
<sequence>MSRAWRKRFGSALIYLLLLVTVITAVDLWRSRDLPTEVAALGPLTTLNGDAMDLDAMSRQQPVLVYVWASWCGVCRLVSPMVNMVGAPVVSIAIASGPDAKVSGYVREKGYEFAVVNDEDHRLGQTLGVSVTPTLMVASQGKLRFATAGITTLPGMYLRLWLARIRD</sequence>
<evidence type="ECO:0000313" key="2">
    <source>
        <dbReference type="EMBL" id="OIN13807.1"/>
    </source>
</evidence>
<dbReference type="OrthoDB" id="9796554at2"/>
<evidence type="ECO:0000313" key="3">
    <source>
        <dbReference type="Proteomes" id="UP000243073"/>
    </source>
</evidence>
<dbReference type="InterPro" id="IPR050553">
    <property type="entry name" value="Thioredoxin_ResA/DsbE_sf"/>
</dbReference>
<dbReference type="AlphaFoldDB" id="A0A1J4QJ36"/>
<dbReference type="Gene3D" id="3.40.30.10">
    <property type="entry name" value="Glutaredoxin"/>
    <property type="match status" value="1"/>
</dbReference>
<dbReference type="GO" id="GO:0016491">
    <property type="term" value="F:oxidoreductase activity"/>
    <property type="evidence" value="ECO:0007669"/>
    <property type="project" value="InterPro"/>
</dbReference>
<dbReference type="STRING" id="1414654.BFR47_09870"/>
<dbReference type="CDD" id="cd03011">
    <property type="entry name" value="TlpA_like_ScsD_MtbDsbE"/>
    <property type="match status" value="1"/>
</dbReference>
<feature type="domain" description="Thioredoxin" evidence="1">
    <location>
        <begin position="33"/>
        <end position="167"/>
    </location>
</feature>
<dbReference type="PANTHER" id="PTHR42852">
    <property type="entry name" value="THIOL:DISULFIDE INTERCHANGE PROTEIN DSBE"/>
    <property type="match status" value="1"/>
</dbReference>
<reference evidence="2 3" key="1">
    <citation type="submission" date="2016-07" db="EMBL/GenBank/DDBJ databases">
        <title>Draft Genome Sequence of Oceanisphaera psychrotolerans, isolated from coastal sediment samples.</title>
        <authorList>
            <person name="Zhuo S."/>
            <person name="Ruan Z."/>
        </authorList>
    </citation>
    <scope>NUCLEOTIDE SEQUENCE [LARGE SCALE GENOMIC DNA]</scope>
    <source>
        <strain evidence="2 3">LAM-WHM-ZC</strain>
    </source>
</reference>
<proteinExistence type="predicted"/>
<accession>A0A1J4QJ36</accession>
<dbReference type="SUPFAM" id="SSF52833">
    <property type="entry name" value="Thioredoxin-like"/>
    <property type="match status" value="1"/>
</dbReference>
<comment type="caution">
    <text evidence="2">The sequence shown here is derived from an EMBL/GenBank/DDBJ whole genome shotgun (WGS) entry which is preliminary data.</text>
</comment>
<dbReference type="InterPro" id="IPR013766">
    <property type="entry name" value="Thioredoxin_domain"/>
</dbReference>
<dbReference type="PROSITE" id="PS51352">
    <property type="entry name" value="THIOREDOXIN_2"/>
    <property type="match status" value="1"/>
</dbReference>
<organism evidence="2 3">
    <name type="scientific">Oceanisphaera psychrotolerans</name>
    <dbReference type="NCBI Taxonomy" id="1414654"/>
    <lineage>
        <taxon>Bacteria</taxon>
        <taxon>Pseudomonadati</taxon>
        <taxon>Pseudomonadota</taxon>
        <taxon>Gammaproteobacteria</taxon>
        <taxon>Aeromonadales</taxon>
        <taxon>Aeromonadaceae</taxon>
        <taxon>Oceanisphaera</taxon>
    </lineage>
</organism>
<dbReference type="EMBL" id="MDKE01000005">
    <property type="protein sequence ID" value="OIN13807.1"/>
    <property type="molecule type" value="Genomic_DNA"/>
</dbReference>
<keyword evidence="3" id="KW-1185">Reference proteome</keyword>
<dbReference type="InterPro" id="IPR036249">
    <property type="entry name" value="Thioredoxin-like_sf"/>
</dbReference>
<dbReference type="InterPro" id="IPR013740">
    <property type="entry name" value="Redoxin"/>
</dbReference>
<name>A0A1J4QJ36_9GAMM</name>
<dbReference type="RefSeq" id="WP_071471555.1">
    <property type="nucleotide sequence ID" value="NZ_MDKE01000005.1"/>
</dbReference>
<evidence type="ECO:0000259" key="1">
    <source>
        <dbReference type="PROSITE" id="PS51352"/>
    </source>
</evidence>
<gene>
    <name evidence="2" type="ORF">BFR47_09870</name>
</gene>